<organism evidence="4 5">
    <name type="scientific">Helianthus annuus</name>
    <name type="common">Common sunflower</name>
    <dbReference type="NCBI Taxonomy" id="4232"/>
    <lineage>
        <taxon>Eukaryota</taxon>
        <taxon>Viridiplantae</taxon>
        <taxon>Streptophyta</taxon>
        <taxon>Embryophyta</taxon>
        <taxon>Tracheophyta</taxon>
        <taxon>Spermatophyta</taxon>
        <taxon>Magnoliopsida</taxon>
        <taxon>eudicotyledons</taxon>
        <taxon>Gunneridae</taxon>
        <taxon>Pentapetalae</taxon>
        <taxon>asterids</taxon>
        <taxon>campanulids</taxon>
        <taxon>Asterales</taxon>
        <taxon>Asteraceae</taxon>
        <taxon>Asteroideae</taxon>
        <taxon>Heliantheae alliance</taxon>
        <taxon>Heliantheae</taxon>
        <taxon>Helianthus</taxon>
    </lineage>
</organism>
<reference evidence="4" key="2">
    <citation type="submission" date="2020-06" db="EMBL/GenBank/DDBJ databases">
        <title>Helianthus annuus Genome sequencing and assembly Release 2.</title>
        <authorList>
            <person name="Gouzy J."/>
            <person name="Langlade N."/>
            <person name="Munos S."/>
        </authorList>
    </citation>
    <scope>NUCLEOTIDE SEQUENCE</scope>
    <source>
        <tissue evidence="4">Leaves</tissue>
    </source>
</reference>
<accession>A0A9K3GZ24</accession>
<dbReference type="GO" id="GO:0043531">
    <property type="term" value="F:ADP binding"/>
    <property type="evidence" value="ECO:0007669"/>
    <property type="project" value="InterPro"/>
</dbReference>
<dbReference type="Gene3D" id="1.10.8.430">
    <property type="entry name" value="Helical domain of apoptotic protease-activating factors"/>
    <property type="match status" value="1"/>
</dbReference>
<evidence type="ECO:0000313" key="4">
    <source>
        <dbReference type="EMBL" id="KAF5760421.1"/>
    </source>
</evidence>
<dbReference type="SUPFAM" id="SSF52540">
    <property type="entry name" value="P-loop containing nucleoside triphosphate hydrolases"/>
    <property type="match status" value="1"/>
</dbReference>
<dbReference type="InterPro" id="IPR042197">
    <property type="entry name" value="Apaf_helical"/>
</dbReference>
<dbReference type="InterPro" id="IPR027417">
    <property type="entry name" value="P-loop_NTPase"/>
</dbReference>
<keyword evidence="4" id="KW-0378">Hydrolase</keyword>
<dbReference type="Gramene" id="mRNA:HanXRQr2_Chr16g0753301">
    <property type="protein sequence ID" value="CDS:HanXRQr2_Chr16g0753301.1"/>
    <property type="gene ID" value="HanXRQr2_Chr16g0753301"/>
</dbReference>
<evidence type="ECO:0000259" key="3">
    <source>
        <dbReference type="Pfam" id="PF00931"/>
    </source>
</evidence>
<dbReference type="GO" id="GO:0016787">
    <property type="term" value="F:hydrolase activity"/>
    <property type="evidence" value="ECO:0007669"/>
    <property type="project" value="UniProtKB-KW"/>
</dbReference>
<dbReference type="AlphaFoldDB" id="A0A9K3GZ24"/>
<keyword evidence="2" id="KW-0611">Plant defense</keyword>
<dbReference type="EMBL" id="MNCJ02000331">
    <property type="protein sequence ID" value="KAF5760421.1"/>
    <property type="molecule type" value="Genomic_DNA"/>
</dbReference>
<evidence type="ECO:0000256" key="2">
    <source>
        <dbReference type="ARBA" id="ARBA00022821"/>
    </source>
</evidence>
<comment type="caution">
    <text evidence="4">The sequence shown here is derived from an EMBL/GenBank/DDBJ whole genome shotgun (WGS) entry which is preliminary data.</text>
</comment>
<dbReference type="InterPro" id="IPR044974">
    <property type="entry name" value="Disease_R_plants"/>
</dbReference>
<evidence type="ECO:0000313" key="5">
    <source>
        <dbReference type="Proteomes" id="UP000215914"/>
    </source>
</evidence>
<dbReference type="Proteomes" id="UP000215914">
    <property type="component" value="Unassembled WGS sequence"/>
</dbReference>
<feature type="domain" description="NB-ARC" evidence="3">
    <location>
        <begin position="3"/>
        <end position="49"/>
    </location>
</feature>
<evidence type="ECO:0000256" key="1">
    <source>
        <dbReference type="ARBA" id="ARBA00022614"/>
    </source>
</evidence>
<dbReference type="Pfam" id="PF00931">
    <property type="entry name" value="NB-ARC"/>
    <property type="match status" value="1"/>
</dbReference>
<protein>
    <submittedName>
        <fullName evidence="4">P-loop containing nucleoside triphosphate hydrolase</fullName>
    </submittedName>
</protein>
<dbReference type="InterPro" id="IPR002182">
    <property type="entry name" value="NB-ARC"/>
</dbReference>
<reference evidence="4" key="1">
    <citation type="journal article" date="2017" name="Nature">
        <title>The sunflower genome provides insights into oil metabolism, flowering and Asterid evolution.</title>
        <authorList>
            <person name="Badouin H."/>
            <person name="Gouzy J."/>
            <person name="Grassa C.J."/>
            <person name="Murat F."/>
            <person name="Staton S.E."/>
            <person name="Cottret L."/>
            <person name="Lelandais-Briere C."/>
            <person name="Owens G.L."/>
            <person name="Carrere S."/>
            <person name="Mayjonade B."/>
            <person name="Legrand L."/>
            <person name="Gill N."/>
            <person name="Kane N.C."/>
            <person name="Bowers J.E."/>
            <person name="Hubner S."/>
            <person name="Bellec A."/>
            <person name="Berard A."/>
            <person name="Berges H."/>
            <person name="Blanchet N."/>
            <person name="Boniface M.C."/>
            <person name="Brunel D."/>
            <person name="Catrice O."/>
            <person name="Chaidir N."/>
            <person name="Claudel C."/>
            <person name="Donnadieu C."/>
            <person name="Faraut T."/>
            <person name="Fievet G."/>
            <person name="Helmstetter N."/>
            <person name="King M."/>
            <person name="Knapp S.J."/>
            <person name="Lai Z."/>
            <person name="Le Paslier M.C."/>
            <person name="Lippi Y."/>
            <person name="Lorenzon L."/>
            <person name="Mandel J.R."/>
            <person name="Marage G."/>
            <person name="Marchand G."/>
            <person name="Marquand E."/>
            <person name="Bret-Mestries E."/>
            <person name="Morien E."/>
            <person name="Nambeesan S."/>
            <person name="Nguyen T."/>
            <person name="Pegot-Espagnet P."/>
            <person name="Pouilly N."/>
            <person name="Raftis F."/>
            <person name="Sallet E."/>
            <person name="Schiex T."/>
            <person name="Thomas J."/>
            <person name="Vandecasteele C."/>
            <person name="Vares D."/>
            <person name="Vear F."/>
            <person name="Vautrin S."/>
            <person name="Crespi M."/>
            <person name="Mangin B."/>
            <person name="Burke J.M."/>
            <person name="Salse J."/>
            <person name="Munos S."/>
            <person name="Vincourt P."/>
            <person name="Rieseberg L.H."/>
            <person name="Langlade N.B."/>
        </authorList>
    </citation>
    <scope>NUCLEOTIDE SEQUENCE</scope>
    <source>
        <tissue evidence="4">Leaves</tissue>
    </source>
</reference>
<dbReference type="FunFam" id="1.10.8.430:FF:000003">
    <property type="entry name" value="Probable disease resistance protein At5g66910"/>
    <property type="match status" value="1"/>
</dbReference>
<keyword evidence="5" id="KW-1185">Reference proteome</keyword>
<keyword evidence="1" id="KW-0433">Leucine-rich repeat</keyword>
<dbReference type="PANTHER" id="PTHR23155:SF1152">
    <property type="entry name" value="AAA+ ATPASE DOMAIN-CONTAINING PROTEIN"/>
    <property type="match status" value="1"/>
</dbReference>
<name>A0A9K3GZ24_HELAN</name>
<dbReference type="GO" id="GO:0006952">
    <property type="term" value="P:defense response"/>
    <property type="evidence" value="ECO:0007669"/>
    <property type="project" value="UniProtKB-KW"/>
</dbReference>
<sequence length="145" mass="16752">MKIGSRILITCRNKDVSIHANTSLRDPYQLRFLTDEERWELLEKRVFPKGTHCSTDLENLGKQIARKCYGLPLAIVVIAGILKKMAKMPSSWEKVEQKVTTYVAMEPKQCMEVLTLSYTHLPSHLKACFQHIGVFQKILIYKCRN</sequence>
<gene>
    <name evidence="4" type="ORF">HanXRQr2_Chr16g0753301</name>
</gene>
<proteinExistence type="predicted"/>
<dbReference type="PANTHER" id="PTHR23155">
    <property type="entry name" value="DISEASE RESISTANCE PROTEIN RP"/>
    <property type="match status" value="1"/>
</dbReference>